<dbReference type="InterPro" id="IPR011249">
    <property type="entry name" value="Metalloenz_LuxS/M16"/>
</dbReference>
<dbReference type="PANTHER" id="PTHR43690">
    <property type="entry name" value="NARDILYSIN"/>
    <property type="match status" value="1"/>
</dbReference>
<organism evidence="3">
    <name type="scientific">Solanum lycopersicum</name>
    <name type="common">Tomato</name>
    <name type="synonym">Lycopersicon esculentum</name>
    <dbReference type="NCBI Taxonomy" id="4081"/>
    <lineage>
        <taxon>Eukaryota</taxon>
        <taxon>Viridiplantae</taxon>
        <taxon>Streptophyta</taxon>
        <taxon>Embryophyta</taxon>
        <taxon>Tracheophyta</taxon>
        <taxon>Spermatophyta</taxon>
        <taxon>Magnoliopsida</taxon>
        <taxon>eudicotyledons</taxon>
        <taxon>Gunneridae</taxon>
        <taxon>Pentapetalae</taxon>
        <taxon>asterids</taxon>
        <taxon>lamiids</taxon>
        <taxon>Solanales</taxon>
        <taxon>Solanaceae</taxon>
        <taxon>Solanoideae</taxon>
        <taxon>Solaneae</taxon>
        <taxon>Solanum</taxon>
        <taxon>Solanum subgen. Lycopersicon</taxon>
    </lineage>
</organism>
<dbReference type="STRING" id="4081.A0A3Q7EYB1"/>
<keyword evidence="1" id="KW-0479">Metal-binding</keyword>
<reference evidence="3" key="2">
    <citation type="submission" date="2019-01" db="UniProtKB">
        <authorList>
            <consortium name="EnsemblPlants"/>
        </authorList>
    </citation>
    <scope>IDENTIFICATION</scope>
    <source>
        <strain evidence="3">cv. Heinz 1706</strain>
    </source>
</reference>
<protein>
    <submittedName>
        <fullName evidence="3">Uncharacterized protein</fullName>
    </submittedName>
</protein>
<dbReference type="AlphaFoldDB" id="A0A3Q7EYB1"/>
<proteinExistence type="predicted"/>
<dbReference type="Proteomes" id="UP000004994">
    <property type="component" value="Chromosome 2"/>
</dbReference>
<name>A0A3Q7EYB1_SOLLC</name>
<evidence type="ECO:0000256" key="2">
    <source>
        <dbReference type="SAM" id="SignalP"/>
    </source>
</evidence>
<dbReference type="InterPro" id="IPR050626">
    <property type="entry name" value="Peptidase_M16"/>
</dbReference>
<keyword evidence="2" id="KW-0732">Signal</keyword>
<dbReference type="EnsemblPlants" id="Solyc02g043864.1.1">
    <property type="protein sequence ID" value="Solyc02g043864.1.1"/>
    <property type="gene ID" value="Solyc02g043864.1"/>
</dbReference>
<dbReference type="SUPFAM" id="SSF63411">
    <property type="entry name" value="LuxS/MPP-like metallohydrolase"/>
    <property type="match status" value="1"/>
</dbReference>
<dbReference type="GO" id="GO:0046872">
    <property type="term" value="F:metal ion binding"/>
    <property type="evidence" value="ECO:0007669"/>
    <property type="project" value="UniProtKB-KW"/>
</dbReference>
<dbReference type="Gene3D" id="3.30.830.10">
    <property type="entry name" value="Metalloenzyme, LuxS/M16 peptidase-like"/>
    <property type="match status" value="1"/>
</dbReference>
<dbReference type="InParanoid" id="A0A3Q7EYB1"/>
<accession>A0A3Q7EYB1</accession>
<dbReference type="PANTHER" id="PTHR43690:SF18">
    <property type="entry name" value="INSULIN-DEGRADING ENZYME-RELATED"/>
    <property type="match status" value="1"/>
</dbReference>
<dbReference type="OMA" id="METEHFE"/>
<evidence type="ECO:0000256" key="1">
    <source>
        <dbReference type="ARBA" id="ARBA00022723"/>
    </source>
</evidence>
<evidence type="ECO:0000313" key="3">
    <source>
        <dbReference type="EnsemblPlants" id="Solyc02g043864.1.1"/>
    </source>
</evidence>
<sequence length="161" mass="18630">MVGGWVGAPTIVMCFAWLVTREARLTCEILQKRDCQLCPDDSLDDKSFESYRSGLIAKLLEKDPSLAYETNRFWGQITDKRYMFDISEKEAEVLRSIQKGDLIEWYHTYLRQPSPKCRRLCVRVWGCNTDWKDADSPIASAQVIKDVISFKKSAKFYPSLC</sequence>
<feature type="chain" id="PRO_5018573802" evidence="2">
    <location>
        <begin position="24"/>
        <end position="161"/>
    </location>
</feature>
<feature type="signal peptide" evidence="2">
    <location>
        <begin position="1"/>
        <end position="23"/>
    </location>
</feature>
<dbReference type="Gramene" id="Solyc02g043864.1.1">
    <property type="protein sequence ID" value="Solyc02g043864.1.1"/>
    <property type="gene ID" value="Solyc02g043864.1"/>
</dbReference>
<reference evidence="3" key="1">
    <citation type="journal article" date="2012" name="Nature">
        <title>The tomato genome sequence provides insights into fleshy fruit evolution.</title>
        <authorList>
            <consortium name="Tomato Genome Consortium"/>
        </authorList>
    </citation>
    <scope>NUCLEOTIDE SEQUENCE [LARGE SCALE GENOMIC DNA]</scope>
    <source>
        <strain evidence="3">cv. Heinz 1706</strain>
    </source>
</reference>
<evidence type="ECO:0000313" key="4">
    <source>
        <dbReference type="Proteomes" id="UP000004994"/>
    </source>
</evidence>
<dbReference type="PaxDb" id="4081-Solyc02g043830.2.1"/>
<keyword evidence="4" id="KW-1185">Reference proteome</keyword>